<evidence type="ECO:0000259" key="1">
    <source>
        <dbReference type="Pfam" id="PF01637"/>
    </source>
</evidence>
<dbReference type="SUPFAM" id="SSF52540">
    <property type="entry name" value="P-loop containing nucleoside triphosphate hydrolases"/>
    <property type="match status" value="1"/>
</dbReference>
<feature type="domain" description="ATPase" evidence="1">
    <location>
        <begin position="90"/>
        <end position="287"/>
    </location>
</feature>
<dbReference type="PANTHER" id="PTHR34704:SF1">
    <property type="entry name" value="ATPASE"/>
    <property type="match status" value="1"/>
</dbReference>
<dbReference type="Gene3D" id="1.10.10.10">
    <property type="entry name" value="Winged helix-like DNA-binding domain superfamily/Winged helix DNA-binding domain"/>
    <property type="match status" value="1"/>
</dbReference>
<dbReference type="GO" id="GO:0005524">
    <property type="term" value="F:ATP binding"/>
    <property type="evidence" value="ECO:0007669"/>
    <property type="project" value="InterPro"/>
</dbReference>
<feature type="domain" description="DUF234" evidence="2">
    <location>
        <begin position="391"/>
        <end position="490"/>
    </location>
</feature>
<evidence type="ECO:0000313" key="4">
    <source>
        <dbReference type="Proteomes" id="UP000196694"/>
    </source>
</evidence>
<evidence type="ECO:0000313" key="3">
    <source>
        <dbReference type="EMBL" id="OWJ54657.1"/>
    </source>
</evidence>
<accession>A0A211YP70</accession>
<evidence type="ECO:0000259" key="2">
    <source>
        <dbReference type="Pfam" id="PF03008"/>
    </source>
</evidence>
<dbReference type="InterPro" id="IPR011579">
    <property type="entry name" value="ATPase_dom"/>
</dbReference>
<gene>
    <name evidence="3" type="ORF">Pdsh_06465</name>
</gene>
<proteinExistence type="predicted"/>
<dbReference type="Gene3D" id="3.40.50.300">
    <property type="entry name" value="P-loop containing nucleotide triphosphate hydrolases"/>
    <property type="match status" value="1"/>
</dbReference>
<reference evidence="3 4" key="1">
    <citation type="submission" date="2017-05" db="EMBL/GenBank/DDBJ databases">
        <title>The draft genome of the hyperthermophilic archaeon 'Pyrodictium delaneyi strain Hulk', an iron and nitrate reducer, reveals the capacity for sulfate reduction.</title>
        <authorList>
            <person name="Demey L.M."/>
            <person name="Miller C."/>
            <person name="Manzella M."/>
            <person name="Reguera G."/>
            <person name="Kashefi K."/>
        </authorList>
    </citation>
    <scope>NUCLEOTIDE SEQUENCE [LARGE SCALE GENOMIC DNA]</scope>
    <source>
        <strain evidence="3 4">Hulk</strain>
    </source>
</reference>
<keyword evidence="4" id="KW-1185">Reference proteome</keyword>
<dbReference type="Pfam" id="PF03008">
    <property type="entry name" value="DUF234"/>
    <property type="match status" value="1"/>
</dbReference>
<dbReference type="AlphaFoldDB" id="A0A211YP70"/>
<sequence>MRTITTWPRRPSRPWAWLCGRPWPRARGSCRLRARYCLRGASPCIASGAGRSNTGNTHVGGGGGGPGSVVAVLAPLAASLPGAKTVELLVDREQELGLLEREYREPGFRLLVVYGRRRVGKTYLLRWFCRGRPCVYYVAAELPYENLAREFSLAVRDTLGLPVAGDVVEVLEALVRLHRGGDKLVVVLDEFQYLVEADPSLPSRLMRSIDTVLRGSEMVLVLCGSSVSFFEKRLLGYQAPLYGRRTGQLKLRPMMFWEAWGFNPGLTAVEAARLYGVAGGTPAYLALLGPSASAERLVEEATRPGSPLLDEPVWLLRQELREPRTYLAVLRAVAEGRVEPSEAAHAAGVDPRSIGRYIEVLEELDLVERVRPLGRRRPVQLRFRDNFFRFWFSFILPLRSLIESGAVEKARRVILEELDSYMGRAFEETIVPQLATRMIDRGILPVEPRQAGPWWHRGIEIDLVVRSPGKATAFIEAKWARLSVSDARRVLARLEEKAGETGLASPRNYYVLVARELDEPILEEHHIAVDLEWLHRHRVVEPAASKTV</sequence>
<evidence type="ECO:0008006" key="5">
    <source>
        <dbReference type="Google" id="ProtNLM"/>
    </source>
</evidence>
<organism evidence="3 4">
    <name type="scientific">Pyrodictium delaneyi</name>
    <dbReference type="NCBI Taxonomy" id="1273541"/>
    <lineage>
        <taxon>Archaea</taxon>
        <taxon>Thermoproteota</taxon>
        <taxon>Thermoprotei</taxon>
        <taxon>Desulfurococcales</taxon>
        <taxon>Pyrodictiaceae</taxon>
        <taxon>Pyrodictium</taxon>
    </lineage>
</organism>
<dbReference type="InterPro" id="IPR027417">
    <property type="entry name" value="P-loop_NTPase"/>
</dbReference>
<comment type="caution">
    <text evidence="3">The sequence shown here is derived from an EMBL/GenBank/DDBJ whole genome shotgun (WGS) entry which is preliminary data.</text>
</comment>
<dbReference type="InterPro" id="IPR036390">
    <property type="entry name" value="WH_DNA-bd_sf"/>
</dbReference>
<dbReference type="SUPFAM" id="SSF46785">
    <property type="entry name" value="Winged helix' DNA-binding domain"/>
    <property type="match status" value="1"/>
</dbReference>
<dbReference type="Proteomes" id="UP000196694">
    <property type="component" value="Unassembled WGS sequence"/>
</dbReference>
<dbReference type="Pfam" id="PF01637">
    <property type="entry name" value="ATPase_2"/>
    <property type="match status" value="1"/>
</dbReference>
<dbReference type="EMBL" id="NCQP01000003">
    <property type="protein sequence ID" value="OWJ54657.1"/>
    <property type="molecule type" value="Genomic_DNA"/>
</dbReference>
<dbReference type="PANTHER" id="PTHR34704">
    <property type="entry name" value="ATPASE"/>
    <property type="match status" value="1"/>
</dbReference>
<dbReference type="InterPro" id="IPR036388">
    <property type="entry name" value="WH-like_DNA-bd_sf"/>
</dbReference>
<name>A0A211YP70_9CREN</name>
<protein>
    <recommendedName>
        <fullName evidence="5">ATP-binding protein</fullName>
    </recommendedName>
</protein>
<dbReference type="InterPro" id="IPR004256">
    <property type="entry name" value="DUF234"/>
</dbReference>